<evidence type="ECO:0000259" key="7">
    <source>
        <dbReference type="Pfam" id="PF13505"/>
    </source>
</evidence>
<dbReference type="EMBL" id="CP022358">
    <property type="protein sequence ID" value="ASK70893.1"/>
    <property type="molecule type" value="Genomic_DNA"/>
</dbReference>
<organism evidence="8 9">
    <name type="scientific">Shewanella bicestrii</name>
    <dbReference type="NCBI Taxonomy" id="2018305"/>
    <lineage>
        <taxon>Bacteria</taxon>
        <taxon>Pseudomonadati</taxon>
        <taxon>Pseudomonadota</taxon>
        <taxon>Gammaproteobacteria</taxon>
        <taxon>Alteromonadales</taxon>
        <taxon>Shewanellaceae</taxon>
        <taxon>Shewanella</taxon>
    </lineage>
</organism>
<evidence type="ECO:0000256" key="6">
    <source>
        <dbReference type="SAM" id="SignalP"/>
    </source>
</evidence>
<dbReference type="InterPro" id="IPR006315">
    <property type="entry name" value="OM_autotransptr_brl_dom"/>
</dbReference>
<evidence type="ECO:0000256" key="3">
    <source>
        <dbReference type="ARBA" id="ARBA00022692"/>
    </source>
</evidence>
<evidence type="ECO:0000256" key="4">
    <source>
        <dbReference type="ARBA" id="ARBA00022729"/>
    </source>
</evidence>
<protein>
    <recommendedName>
        <fullName evidence="7">Outer membrane protein beta-barrel domain-containing protein</fullName>
    </recommendedName>
</protein>
<accession>A0A220UT79</accession>
<evidence type="ECO:0000256" key="2">
    <source>
        <dbReference type="ARBA" id="ARBA00022452"/>
    </source>
</evidence>
<comment type="subcellular location">
    <subcellularLocation>
        <location evidence="1">Cell outer membrane</location>
        <topology evidence="1">Multi-pass membrane protein</topology>
    </subcellularLocation>
</comment>
<evidence type="ECO:0000313" key="8">
    <source>
        <dbReference type="EMBL" id="ASK70893.1"/>
    </source>
</evidence>
<feature type="signal peptide" evidence="6">
    <location>
        <begin position="1"/>
        <end position="22"/>
    </location>
</feature>
<dbReference type="Pfam" id="PF13505">
    <property type="entry name" value="OMP_b-brl"/>
    <property type="match status" value="1"/>
</dbReference>
<evidence type="ECO:0000256" key="1">
    <source>
        <dbReference type="ARBA" id="ARBA00004571"/>
    </source>
</evidence>
<evidence type="ECO:0000313" key="9">
    <source>
        <dbReference type="Proteomes" id="UP000198367"/>
    </source>
</evidence>
<gene>
    <name evidence="8" type="ORF">CF168_19565</name>
</gene>
<dbReference type="GO" id="GO:0009279">
    <property type="term" value="C:cell outer membrane"/>
    <property type="evidence" value="ECO:0007669"/>
    <property type="project" value="UniProtKB-SubCell"/>
</dbReference>
<dbReference type="NCBIfam" id="TIGR01414">
    <property type="entry name" value="autotrans_barl"/>
    <property type="match status" value="1"/>
</dbReference>
<dbReference type="InterPro" id="IPR027385">
    <property type="entry name" value="Beta-barrel_OMP"/>
</dbReference>
<keyword evidence="3" id="KW-0812">Transmembrane</keyword>
<keyword evidence="4 6" id="KW-0732">Signal</keyword>
<dbReference type="InterPro" id="IPR011250">
    <property type="entry name" value="OMP/PagP_B-barrel"/>
</dbReference>
<dbReference type="PANTHER" id="PTHR35892:SF2">
    <property type="entry name" value="OUTER MEMBRANE PROTEIN PAGN"/>
    <property type="match status" value="1"/>
</dbReference>
<dbReference type="Gene3D" id="2.40.160.20">
    <property type="match status" value="1"/>
</dbReference>
<proteinExistence type="predicted"/>
<keyword evidence="2" id="KW-1134">Transmembrane beta strand</keyword>
<dbReference type="InterPro" id="IPR051723">
    <property type="entry name" value="Bact_OM_Invasion-Related"/>
</dbReference>
<name>A0A220UT79_9GAMM</name>
<keyword evidence="5" id="KW-0472">Membrane</keyword>
<dbReference type="RefSeq" id="WP_089068719.1">
    <property type="nucleotide sequence ID" value="NZ_CP022358.1"/>
</dbReference>
<evidence type="ECO:0000256" key="5">
    <source>
        <dbReference type="ARBA" id="ARBA00023136"/>
    </source>
</evidence>
<dbReference type="KEGG" id="sbj:CF168_19565"/>
<keyword evidence="9" id="KW-1185">Reference proteome</keyword>
<reference evidence="8 9" key="1">
    <citation type="submission" date="2017-07" db="EMBL/GenBank/DDBJ databases">
        <title>Phenotypical and genomic characterization of a clinical isolate of Shewanella bicestrii sp. nov. producing an extended-spectrum beta-lactamase and a new oxacillinase variant.</title>
        <authorList>
            <person name="Jousset A.B."/>
            <person name="Bonnin R.A."/>
            <person name="Girlich D."/>
            <person name="Dabos L."/>
            <person name="Potron A."/>
            <person name="Dortet L."/>
            <person name="Glaser P."/>
            <person name="Naas T."/>
        </authorList>
    </citation>
    <scope>NUCLEOTIDE SEQUENCE [LARGE SCALE GENOMIC DNA]</scope>
    <source>
        <strain evidence="8 9">JAB-1</strain>
    </source>
</reference>
<sequence>MKKLSLVAVSLLSALVAGQASAAADTTGFYVGGALNRVAVDVFDDSDTGTGFGVYGGYNFNEWFGLEANLFATADLGDSDTDVTAGALTFTPKFTLQINDMFSAYAKVGVASMAMNFDGFGFDEDFTGFGWTYGVGINAAVTEHLNVRFSYDVTTGDLDADHSYLNVNDIDTDMKQLAIGVHYQF</sequence>
<dbReference type="PANTHER" id="PTHR35892">
    <property type="entry name" value="OUTER MEMBRANE PROTEIN PAGN-RELATED"/>
    <property type="match status" value="1"/>
</dbReference>
<feature type="domain" description="Outer membrane protein beta-barrel" evidence="7">
    <location>
        <begin position="10"/>
        <end position="185"/>
    </location>
</feature>
<feature type="chain" id="PRO_5012668445" description="Outer membrane protein beta-barrel domain-containing protein" evidence="6">
    <location>
        <begin position="23"/>
        <end position="185"/>
    </location>
</feature>
<dbReference type="SUPFAM" id="SSF56925">
    <property type="entry name" value="OMPA-like"/>
    <property type="match status" value="1"/>
</dbReference>
<dbReference type="AlphaFoldDB" id="A0A220UT79"/>
<dbReference type="Proteomes" id="UP000198367">
    <property type="component" value="Chromosome"/>
</dbReference>